<feature type="transmembrane region" description="Helical" evidence="7">
    <location>
        <begin position="239"/>
        <end position="257"/>
    </location>
</feature>
<keyword evidence="2" id="KW-1003">Cell membrane</keyword>
<feature type="transmembrane region" description="Helical" evidence="7">
    <location>
        <begin position="214"/>
        <end position="233"/>
    </location>
</feature>
<dbReference type="Pfam" id="PF06808">
    <property type="entry name" value="DctM"/>
    <property type="match status" value="1"/>
</dbReference>
<name>D6GQH5_FILAD</name>
<feature type="transmembrane region" description="Helical" evidence="7">
    <location>
        <begin position="135"/>
        <end position="158"/>
    </location>
</feature>
<keyword evidence="10" id="KW-1185">Reference proteome</keyword>
<dbReference type="Proteomes" id="UP000007468">
    <property type="component" value="Chromosome"/>
</dbReference>
<keyword evidence="3" id="KW-0997">Cell inner membrane</keyword>
<feature type="transmembrane region" description="Helical" evidence="7">
    <location>
        <begin position="352"/>
        <end position="372"/>
    </location>
</feature>
<evidence type="ECO:0000256" key="7">
    <source>
        <dbReference type="SAM" id="Phobius"/>
    </source>
</evidence>
<evidence type="ECO:0000256" key="6">
    <source>
        <dbReference type="ARBA" id="ARBA00023136"/>
    </source>
</evidence>
<feature type="transmembrane region" description="Helical" evidence="7">
    <location>
        <begin position="78"/>
        <end position="96"/>
    </location>
</feature>
<evidence type="ECO:0000256" key="4">
    <source>
        <dbReference type="ARBA" id="ARBA00022692"/>
    </source>
</evidence>
<feature type="transmembrane region" description="Helical" evidence="7">
    <location>
        <begin position="269"/>
        <end position="290"/>
    </location>
</feature>
<dbReference type="OrthoDB" id="9772674at2"/>
<keyword evidence="5 7" id="KW-1133">Transmembrane helix</keyword>
<evidence type="ECO:0000256" key="2">
    <source>
        <dbReference type="ARBA" id="ARBA00022475"/>
    </source>
</evidence>
<dbReference type="RefSeq" id="WP_014262942.1">
    <property type="nucleotide sequence ID" value="NC_016630.1"/>
</dbReference>
<feature type="domain" description="TRAP C4-dicarboxylate transport system permease DctM subunit" evidence="8">
    <location>
        <begin position="7"/>
        <end position="413"/>
    </location>
</feature>
<dbReference type="PANTHER" id="PTHR33362:SF3">
    <property type="entry name" value="SIALIC ACID TRAP TRANSPORTER PERMEASE PROTEIN SIAT"/>
    <property type="match status" value="1"/>
</dbReference>
<dbReference type="KEGG" id="faa:HMPREF0389_00950"/>
<dbReference type="STRING" id="546269.HMPREF0389_00950"/>
<dbReference type="GO" id="GO:0005886">
    <property type="term" value="C:plasma membrane"/>
    <property type="evidence" value="ECO:0007669"/>
    <property type="project" value="UniProtKB-SubCell"/>
</dbReference>
<dbReference type="eggNOG" id="COG1593">
    <property type="taxonomic scope" value="Bacteria"/>
</dbReference>
<feature type="transmembrane region" description="Helical" evidence="7">
    <location>
        <begin position="170"/>
        <end position="193"/>
    </location>
</feature>
<organism evidence="9 10">
    <name type="scientific">Filifactor alocis (strain ATCC 35896 / CCUG 47790 / D40 B5)</name>
    <name type="common">Fusobacterium alocis</name>
    <dbReference type="NCBI Taxonomy" id="546269"/>
    <lineage>
        <taxon>Bacteria</taxon>
        <taxon>Bacillati</taxon>
        <taxon>Bacillota</taxon>
        <taxon>Clostridia</taxon>
        <taxon>Peptostreptococcales</taxon>
        <taxon>Filifactoraceae</taxon>
        <taxon>Filifactor</taxon>
    </lineage>
</organism>
<feature type="transmembrane region" description="Helical" evidence="7">
    <location>
        <begin position="392"/>
        <end position="421"/>
    </location>
</feature>
<dbReference type="PANTHER" id="PTHR33362">
    <property type="entry name" value="SIALIC ACID TRAP TRANSPORTER PERMEASE PROTEIN SIAT-RELATED"/>
    <property type="match status" value="1"/>
</dbReference>
<feature type="transmembrane region" description="Helical" evidence="7">
    <location>
        <begin position="310"/>
        <end position="340"/>
    </location>
</feature>
<protein>
    <submittedName>
        <fullName evidence="9">TRAP transporter, DctM subunit</fullName>
    </submittedName>
</protein>
<evidence type="ECO:0000256" key="5">
    <source>
        <dbReference type="ARBA" id="ARBA00022989"/>
    </source>
</evidence>
<gene>
    <name evidence="9" type="ordered locus">HMPREF0389_00950</name>
</gene>
<evidence type="ECO:0000313" key="10">
    <source>
        <dbReference type="Proteomes" id="UP000007468"/>
    </source>
</evidence>
<dbReference type="GO" id="GO:0022857">
    <property type="term" value="F:transmembrane transporter activity"/>
    <property type="evidence" value="ECO:0007669"/>
    <property type="project" value="TreeGrafter"/>
</dbReference>
<sequence length="422" mass="44441">MIIFILFIILFLLIGISVPIGIALGLATTLTMLISKDVSLNFVAQNAFTSLDSFPLMAIPFFMLAGNIMSYGGVSKKLLNLADALVGKIIGGLAMVTTVTCMFFAAISGSGPATVSAIGSFMIPEMNEKGYSPGFSAAITSVSGAIGVIIPPSIPFVIYGVTSGASIGDMFIAGVIPGILIGLGLMITSYIIAKKEGFKGTKEAPPLGKAFFEAIPSLTVPVVILGGIYAGIFTPTESAAVGCVYGIFISMVFNKSMSFKDLYNALKDAVLINGATTYMVGLSSSFAFYLTIKQVPFQIGQLLGQIDNSIVVMLLMIVILLIVGLFIDNISSCIILTPIMLPIVKQFGVDPVHFGIIMTMALAIGFSTPPYGANLFVASAIGNVSVEKMIKYLKWLLLANIIVLLLVTFIPSISMGLLSLIK</sequence>
<dbReference type="InterPro" id="IPR004681">
    <property type="entry name" value="TRAP_DctM"/>
</dbReference>
<accession>D6GQH5</accession>
<proteinExistence type="predicted"/>
<evidence type="ECO:0000256" key="3">
    <source>
        <dbReference type="ARBA" id="ARBA00022519"/>
    </source>
</evidence>
<dbReference type="PIRSF" id="PIRSF006066">
    <property type="entry name" value="HI0050"/>
    <property type="match status" value="1"/>
</dbReference>
<dbReference type="InterPro" id="IPR010656">
    <property type="entry name" value="DctM"/>
</dbReference>
<feature type="transmembrane region" description="Helical" evidence="7">
    <location>
        <begin position="47"/>
        <end position="66"/>
    </location>
</feature>
<dbReference type="AlphaFoldDB" id="D6GQH5"/>
<comment type="subcellular location">
    <subcellularLocation>
        <location evidence="1">Cell inner membrane</location>
        <topology evidence="1">Multi-pass membrane protein</topology>
    </subcellularLocation>
</comment>
<keyword evidence="6 7" id="KW-0472">Membrane</keyword>
<dbReference type="EMBL" id="CP002390">
    <property type="protein sequence ID" value="EFE29028.1"/>
    <property type="molecule type" value="Genomic_DNA"/>
</dbReference>
<dbReference type="NCBIfam" id="TIGR00786">
    <property type="entry name" value="dctM"/>
    <property type="match status" value="1"/>
</dbReference>
<evidence type="ECO:0000313" key="9">
    <source>
        <dbReference type="EMBL" id="EFE29028.1"/>
    </source>
</evidence>
<evidence type="ECO:0000256" key="1">
    <source>
        <dbReference type="ARBA" id="ARBA00004429"/>
    </source>
</evidence>
<evidence type="ECO:0000259" key="8">
    <source>
        <dbReference type="Pfam" id="PF06808"/>
    </source>
</evidence>
<keyword evidence="4 7" id="KW-0812">Transmembrane</keyword>
<reference evidence="10" key="1">
    <citation type="submission" date="2010-12" db="EMBL/GenBank/DDBJ databases">
        <title>The genome sequence of Filifactor alocis strain ATCC 35896.</title>
        <authorList>
            <consortium name="The Broad Institute Genome Sequencing Platform"/>
            <person name="Ward D."/>
            <person name="Earl A."/>
            <person name="Feldgarden M."/>
            <person name="Young S.K."/>
            <person name="Gargeya S."/>
            <person name="Zeng Q."/>
            <person name="Alvarado L."/>
            <person name="Berlin A."/>
            <person name="Bochicchio J."/>
            <person name="Chapman S.B."/>
            <person name="Chen Z."/>
            <person name="Freedman E."/>
            <person name="Gellesch M."/>
            <person name="Goldberg J."/>
            <person name="Griggs A."/>
            <person name="Gujja S."/>
            <person name="Heilman E."/>
            <person name="Heiman D."/>
            <person name="Howarth C."/>
            <person name="Mehta T."/>
            <person name="Neiman D."/>
            <person name="Pearson M."/>
            <person name="Roberts A."/>
            <person name="Saif S."/>
            <person name="Shea T."/>
            <person name="Shenoy N."/>
            <person name="Sisk P."/>
            <person name="Stolte C."/>
            <person name="Sykes S."/>
            <person name="White J."/>
            <person name="Yandava C."/>
            <person name="Izard J."/>
            <person name="Blanton J.M."/>
            <person name="Baranova O.V."/>
            <person name="Tanner A.C."/>
            <person name="Dewhirst F.E."/>
            <person name="Haas B."/>
            <person name="Nusbaum C."/>
            <person name="Birren B."/>
        </authorList>
    </citation>
    <scope>NUCLEOTIDE SEQUENCE [LARGE SCALE GENOMIC DNA]</scope>
    <source>
        <strain evidence="10">ATCC 35896 / D40 B5</strain>
    </source>
</reference>
<dbReference type="PATRIC" id="fig|546269.5.peg.1456"/>